<dbReference type="Gene3D" id="3.20.20.70">
    <property type="entry name" value="Aldolase class I"/>
    <property type="match status" value="1"/>
</dbReference>
<dbReference type="OrthoDB" id="1663137at2759"/>
<keyword evidence="7" id="KW-1185">Reference proteome</keyword>
<evidence type="ECO:0000259" key="5">
    <source>
        <dbReference type="Pfam" id="PF00724"/>
    </source>
</evidence>
<evidence type="ECO:0000313" key="7">
    <source>
        <dbReference type="Proteomes" id="UP000799770"/>
    </source>
</evidence>
<keyword evidence="2" id="KW-0285">Flavoprotein</keyword>
<dbReference type="InterPro" id="IPR051799">
    <property type="entry name" value="NADH_flavin_oxidoreductase"/>
</dbReference>
<dbReference type="GO" id="GO:0010181">
    <property type="term" value="F:FMN binding"/>
    <property type="evidence" value="ECO:0007669"/>
    <property type="project" value="InterPro"/>
</dbReference>
<reference evidence="6" key="1">
    <citation type="journal article" date="2020" name="Stud. Mycol.">
        <title>101 Dothideomycetes genomes: a test case for predicting lifestyles and emergence of pathogens.</title>
        <authorList>
            <person name="Haridas S."/>
            <person name="Albert R."/>
            <person name="Binder M."/>
            <person name="Bloem J."/>
            <person name="Labutti K."/>
            <person name="Salamov A."/>
            <person name="Andreopoulos B."/>
            <person name="Baker S."/>
            <person name="Barry K."/>
            <person name="Bills G."/>
            <person name="Bluhm B."/>
            <person name="Cannon C."/>
            <person name="Castanera R."/>
            <person name="Culley D."/>
            <person name="Daum C."/>
            <person name="Ezra D."/>
            <person name="Gonzalez J."/>
            <person name="Henrissat B."/>
            <person name="Kuo A."/>
            <person name="Liang C."/>
            <person name="Lipzen A."/>
            <person name="Lutzoni F."/>
            <person name="Magnuson J."/>
            <person name="Mondo S."/>
            <person name="Nolan M."/>
            <person name="Ohm R."/>
            <person name="Pangilinan J."/>
            <person name="Park H.-J."/>
            <person name="Ramirez L."/>
            <person name="Alfaro M."/>
            <person name="Sun H."/>
            <person name="Tritt A."/>
            <person name="Yoshinaga Y."/>
            <person name="Zwiers L.-H."/>
            <person name="Turgeon B."/>
            <person name="Goodwin S."/>
            <person name="Spatafora J."/>
            <person name="Crous P."/>
            <person name="Grigoriev I."/>
        </authorList>
    </citation>
    <scope>NUCLEOTIDE SEQUENCE</scope>
    <source>
        <strain evidence="6">CBS 627.86</strain>
    </source>
</reference>
<sequence length="410" mass="44060">MQAAMSENMSDHSDPGDKYISAYTSWASGGWGANLTGIPSASTTASLSNTLIVGNVEVSAIYREADDTIAVPQSVTQQTRDAWTKWALAAQREDTAGIVQIVHAGRQALGGTGGRGFFGKSIAPSAIGVKLGNNPLERLFSSMVFGTPREMTVEEIGEVAQQFAAAAKLAHESGFKGVEIHAAHGYLLSSFLSPKMNQRHDEYGGTAAKRARIVIEVIRAVRKAVPTSFCVGLKINSADVGGAESLEESLEQVGLIIAEQIDFIEISGGTYENVRFAEGDNPGSTRTAQREAFFLDYARAVRERYPNVTLMVTGGFRSRKGMEAAIESNSCDLIGIGRPAAAFPHLPKDLLLNMDVEDIDAVVELAKVTGNWFVRMLPIKFINLGMDTLYYAAQIRKMGIGQVPKPPPTS</sequence>
<keyword evidence="4" id="KW-0560">Oxidoreductase</keyword>
<protein>
    <submittedName>
        <fullName evidence="6">NADH:flavin oxidoreductase/NADH oxidase-like protein</fullName>
    </submittedName>
</protein>
<dbReference type="EMBL" id="ML977317">
    <property type="protein sequence ID" value="KAF2118294.1"/>
    <property type="molecule type" value="Genomic_DNA"/>
</dbReference>
<feature type="domain" description="NADH:flavin oxidoreductase/NADH oxidase N-terminal" evidence="5">
    <location>
        <begin position="75"/>
        <end position="348"/>
    </location>
</feature>
<keyword evidence="3" id="KW-0288">FMN</keyword>
<dbReference type="PANTHER" id="PTHR43656:SF2">
    <property type="entry name" value="BINDING OXIDOREDUCTASE, PUTATIVE (AFU_ORTHOLOGUE AFUA_2G08260)-RELATED"/>
    <property type="match status" value="1"/>
</dbReference>
<evidence type="ECO:0000256" key="1">
    <source>
        <dbReference type="ARBA" id="ARBA00005979"/>
    </source>
</evidence>
<evidence type="ECO:0000256" key="4">
    <source>
        <dbReference type="ARBA" id="ARBA00023002"/>
    </source>
</evidence>
<dbReference type="Pfam" id="PF00724">
    <property type="entry name" value="Oxidored_FMN"/>
    <property type="match status" value="1"/>
</dbReference>
<evidence type="ECO:0000313" key="6">
    <source>
        <dbReference type="EMBL" id="KAF2118294.1"/>
    </source>
</evidence>
<dbReference type="InterPro" id="IPR001155">
    <property type="entry name" value="OxRdtase_FMN_N"/>
</dbReference>
<dbReference type="AlphaFoldDB" id="A0A6A5ZGR6"/>
<accession>A0A6A5ZGR6</accession>
<name>A0A6A5ZGR6_9PLEO</name>
<dbReference type="GO" id="GO:0016491">
    <property type="term" value="F:oxidoreductase activity"/>
    <property type="evidence" value="ECO:0007669"/>
    <property type="project" value="UniProtKB-KW"/>
</dbReference>
<evidence type="ECO:0000256" key="3">
    <source>
        <dbReference type="ARBA" id="ARBA00022643"/>
    </source>
</evidence>
<gene>
    <name evidence="6" type="ORF">BDV96DRAFT_381898</name>
</gene>
<dbReference type="SUPFAM" id="SSF51395">
    <property type="entry name" value="FMN-linked oxidoreductases"/>
    <property type="match status" value="1"/>
</dbReference>
<organism evidence="6 7">
    <name type="scientific">Lophiotrema nucula</name>
    <dbReference type="NCBI Taxonomy" id="690887"/>
    <lineage>
        <taxon>Eukaryota</taxon>
        <taxon>Fungi</taxon>
        <taxon>Dikarya</taxon>
        <taxon>Ascomycota</taxon>
        <taxon>Pezizomycotina</taxon>
        <taxon>Dothideomycetes</taxon>
        <taxon>Pleosporomycetidae</taxon>
        <taxon>Pleosporales</taxon>
        <taxon>Lophiotremataceae</taxon>
        <taxon>Lophiotrema</taxon>
    </lineage>
</organism>
<evidence type="ECO:0000256" key="2">
    <source>
        <dbReference type="ARBA" id="ARBA00022630"/>
    </source>
</evidence>
<dbReference type="PANTHER" id="PTHR43656">
    <property type="entry name" value="BINDING OXIDOREDUCTASE, PUTATIVE (AFU_ORTHOLOGUE AFUA_2G08260)-RELATED"/>
    <property type="match status" value="1"/>
</dbReference>
<proteinExistence type="inferred from homology"/>
<dbReference type="Proteomes" id="UP000799770">
    <property type="component" value="Unassembled WGS sequence"/>
</dbReference>
<comment type="similarity">
    <text evidence="1">Belongs to the NADH:flavin oxidoreductase/NADH oxidase family.</text>
</comment>
<dbReference type="InterPro" id="IPR013785">
    <property type="entry name" value="Aldolase_TIM"/>
</dbReference>